<dbReference type="Gene3D" id="1.10.260.40">
    <property type="entry name" value="lambda repressor-like DNA-binding domains"/>
    <property type="match status" value="1"/>
</dbReference>
<dbReference type="Gene3D" id="3.40.50.300">
    <property type="entry name" value="P-loop containing nucleotide triphosphate hydrolases"/>
    <property type="match status" value="1"/>
</dbReference>
<keyword evidence="1" id="KW-0547">Nucleotide-binding</keyword>
<dbReference type="GO" id="GO:0051782">
    <property type="term" value="P:negative regulation of cell division"/>
    <property type="evidence" value="ECO:0007669"/>
    <property type="project" value="TreeGrafter"/>
</dbReference>
<keyword evidence="6" id="KW-1185">Reference proteome</keyword>
<dbReference type="Proteomes" id="UP000249169">
    <property type="component" value="Unassembled WGS sequence"/>
</dbReference>
<dbReference type="Pfam" id="PF13614">
    <property type="entry name" value="AAA_31"/>
    <property type="match status" value="1"/>
</dbReference>
<reference evidence="5 6" key="1">
    <citation type="submission" date="2018-05" db="EMBL/GenBank/DDBJ databases">
        <title>Lujinxingia marina gen. nov. sp. nov., a new facultative anaerobic member of the class Deltaproteobacteria, and proposal of Lujinxingaceae fam. nov.</title>
        <authorList>
            <person name="Li C.-M."/>
        </authorList>
    </citation>
    <scope>NUCLEOTIDE SEQUENCE [LARGE SCALE GENOMIC DNA]</scope>
    <source>
        <strain evidence="5 6">B210</strain>
    </source>
</reference>
<dbReference type="CDD" id="cd00093">
    <property type="entry name" value="HTH_XRE"/>
    <property type="match status" value="1"/>
</dbReference>
<feature type="region of interest" description="Disordered" evidence="3">
    <location>
        <begin position="1"/>
        <end position="36"/>
    </location>
</feature>
<name>A0A328C8Z0_9DELT</name>
<evidence type="ECO:0000259" key="4">
    <source>
        <dbReference type="PROSITE" id="PS50943"/>
    </source>
</evidence>
<dbReference type="GO" id="GO:0003677">
    <property type="term" value="F:DNA binding"/>
    <property type="evidence" value="ECO:0007669"/>
    <property type="project" value="InterPro"/>
</dbReference>
<keyword evidence="2" id="KW-0067">ATP-binding</keyword>
<dbReference type="GO" id="GO:0016887">
    <property type="term" value="F:ATP hydrolysis activity"/>
    <property type="evidence" value="ECO:0007669"/>
    <property type="project" value="TreeGrafter"/>
</dbReference>
<dbReference type="GO" id="GO:0005524">
    <property type="term" value="F:ATP binding"/>
    <property type="evidence" value="ECO:0007669"/>
    <property type="project" value="UniProtKB-KW"/>
</dbReference>
<dbReference type="PANTHER" id="PTHR43384">
    <property type="entry name" value="SEPTUM SITE-DETERMINING PROTEIN MIND HOMOLOG, CHLOROPLASTIC-RELATED"/>
    <property type="match status" value="1"/>
</dbReference>
<evidence type="ECO:0000313" key="5">
    <source>
        <dbReference type="EMBL" id="RAL25087.1"/>
    </source>
</evidence>
<evidence type="ECO:0000256" key="2">
    <source>
        <dbReference type="ARBA" id="ARBA00022840"/>
    </source>
</evidence>
<dbReference type="SUPFAM" id="SSF52540">
    <property type="entry name" value="P-loop containing nucleoside triphosphate hydrolases"/>
    <property type="match status" value="1"/>
</dbReference>
<dbReference type="InterPro" id="IPR001387">
    <property type="entry name" value="Cro/C1-type_HTH"/>
</dbReference>
<proteinExistence type="predicted"/>
<dbReference type="GO" id="GO:0009898">
    <property type="term" value="C:cytoplasmic side of plasma membrane"/>
    <property type="evidence" value="ECO:0007669"/>
    <property type="project" value="TreeGrafter"/>
</dbReference>
<evidence type="ECO:0000256" key="3">
    <source>
        <dbReference type="SAM" id="MobiDB-lite"/>
    </source>
</evidence>
<dbReference type="GO" id="GO:0005829">
    <property type="term" value="C:cytosol"/>
    <property type="evidence" value="ECO:0007669"/>
    <property type="project" value="TreeGrafter"/>
</dbReference>
<gene>
    <name evidence="5" type="ORF">DL240_02410</name>
</gene>
<organism evidence="5 6">
    <name type="scientific">Lujinxingia litoralis</name>
    <dbReference type="NCBI Taxonomy" id="2211119"/>
    <lineage>
        <taxon>Bacteria</taxon>
        <taxon>Deltaproteobacteria</taxon>
        <taxon>Bradymonadales</taxon>
        <taxon>Lujinxingiaceae</taxon>
        <taxon>Lujinxingia</taxon>
    </lineage>
</organism>
<evidence type="ECO:0000313" key="6">
    <source>
        <dbReference type="Proteomes" id="UP000249169"/>
    </source>
</evidence>
<dbReference type="AlphaFoldDB" id="A0A328C8Z0"/>
<feature type="compositionally biased region" description="Pro residues" evidence="3">
    <location>
        <begin position="449"/>
        <end position="474"/>
    </location>
</feature>
<dbReference type="PROSITE" id="PS50943">
    <property type="entry name" value="HTH_CROC1"/>
    <property type="match status" value="1"/>
</dbReference>
<feature type="domain" description="HTH cro/C1-type" evidence="4">
    <location>
        <begin position="493"/>
        <end position="523"/>
    </location>
</feature>
<accession>A0A328C8Z0</accession>
<dbReference type="EMBL" id="QHKO01000001">
    <property type="protein sequence ID" value="RAL25087.1"/>
    <property type="molecule type" value="Genomic_DNA"/>
</dbReference>
<sequence>MPSHDRSTKIARSRWAGRPMTPSFHETAPLNQIAPPLNPNRPRVITFGGGKGGTGKSTLCADIARALTRYQGRVLCIDASWHTPTLNILLGANEPTFDLSDDGPPCLGEEGAHIADFIVSTTYANVFLASLASARRYPFTRARVRPEEIIAQLHQLDFDYVLIDLPPSLSPFDVGLFTLADTPILVGTPDPASIRTLTQFLRASLFSAIGYHPDAGDFEEELIEVLYKQPLWLNTRSLRYDAPSAQSRAIIDETAKMLEVYMVVNMVREGAEHDLGFVLSHALHRELQVFPRVLASIDYADRRWFYNRRTTGTGSSRNEDGLSNDIELLSRHIRDINLVDLRYPRPVPTRGDAHPALIMGLNPELSRNEVRQYCRRLWEGYRREASISLVFTDPTLRMEIAEELEGLYRHVLTMPSENFSRAEVDEAVRNYERERQPFPTPTRQEEPPPEPPRQPAFTPPAAPERPEKTPPPAETSPEPASERPPGKSPGDAIAALRRRHGLSLQELSSRTHIGVKYLAAIETVDLNVLPRQVYLRGYLREVARVFDVPAQPLIEEYFRFLDES</sequence>
<dbReference type="Pfam" id="PF13413">
    <property type="entry name" value="HTH_25"/>
    <property type="match status" value="1"/>
</dbReference>
<dbReference type="PANTHER" id="PTHR43384:SF6">
    <property type="entry name" value="SEPTUM SITE-DETERMINING PROTEIN MIND HOMOLOG, CHLOROPLASTIC"/>
    <property type="match status" value="1"/>
</dbReference>
<dbReference type="InterPro" id="IPR025669">
    <property type="entry name" value="AAA_dom"/>
</dbReference>
<dbReference type="InterPro" id="IPR050625">
    <property type="entry name" value="ParA/MinD_ATPase"/>
</dbReference>
<evidence type="ECO:0000256" key="1">
    <source>
        <dbReference type="ARBA" id="ARBA00022741"/>
    </source>
</evidence>
<feature type="region of interest" description="Disordered" evidence="3">
    <location>
        <begin position="433"/>
        <end position="492"/>
    </location>
</feature>
<dbReference type="InterPro" id="IPR027417">
    <property type="entry name" value="P-loop_NTPase"/>
</dbReference>
<dbReference type="InterPro" id="IPR010982">
    <property type="entry name" value="Lambda_DNA-bd_dom_sf"/>
</dbReference>
<protein>
    <recommendedName>
        <fullName evidence="4">HTH cro/C1-type domain-containing protein</fullName>
    </recommendedName>
</protein>
<comment type="caution">
    <text evidence="5">The sequence shown here is derived from an EMBL/GenBank/DDBJ whole genome shotgun (WGS) entry which is preliminary data.</text>
</comment>